<dbReference type="EMBL" id="VCYH01000004">
    <property type="protein sequence ID" value="MDN7024545.1"/>
    <property type="molecule type" value="Genomic_DNA"/>
</dbReference>
<accession>A0ABT8M9F2</accession>
<proteinExistence type="predicted"/>
<sequence>MHQPLAEKCDRIQRALAEARSCDVAEERLSRVLDLIQRTLIEFHNDWSALCREENGDAWVTAADECFDCYSHQLYDMAWYVQDILAEDLVWHLRTLSAEMIKTVNICHMLRCEDTFRERGSRMAREARHSADLFVIRCTTVRRRVIPAR</sequence>
<name>A0ABT8M9F2_9EURY</name>
<evidence type="ECO:0000313" key="2">
    <source>
        <dbReference type="Proteomes" id="UP001168338"/>
    </source>
</evidence>
<gene>
    <name evidence="1" type="ORF">FGU65_06530</name>
</gene>
<dbReference type="Proteomes" id="UP001168338">
    <property type="component" value="Unassembled WGS sequence"/>
</dbReference>
<evidence type="ECO:0000313" key="1">
    <source>
        <dbReference type="EMBL" id="MDN7024545.1"/>
    </source>
</evidence>
<dbReference type="RefSeq" id="WP_301663661.1">
    <property type="nucleotide sequence ID" value="NZ_VCYH01000004.1"/>
</dbReference>
<comment type="caution">
    <text evidence="1">The sequence shown here is derived from an EMBL/GenBank/DDBJ whole genome shotgun (WGS) entry which is preliminary data.</text>
</comment>
<organism evidence="1 2">
    <name type="scientific">Methanoculleus frigidifontis</name>
    <dbReference type="NCBI Taxonomy" id="2584085"/>
    <lineage>
        <taxon>Archaea</taxon>
        <taxon>Methanobacteriati</taxon>
        <taxon>Methanobacteriota</taxon>
        <taxon>Stenosarchaea group</taxon>
        <taxon>Methanomicrobia</taxon>
        <taxon>Methanomicrobiales</taxon>
        <taxon>Methanomicrobiaceae</taxon>
        <taxon>Methanoculleus</taxon>
    </lineage>
</organism>
<reference evidence="1" key="1">
    <citation type="submission" date="2019-05" db="EMBL/GenBank/DDBJ databases">
        <title>Methanoculleus sp. FWC-SCC1, a methanogenic archaeon isolated from deep marine cold seep.</title>
        <authorList>
            <person name="Chen Y.-W."/>
            <person name="Chen S.-C."/>
            <person name="Teng N.-H."/>
            <person name="Lai M.-C."/>
        </authorList>
    </citation>
    <scope>NUCLEOTIDE SEQUENCE</scope>
    <source>
        <strain evidence="1">FWC-SCC1</strain>
    </source>
</reference>
<evidence type="ECO:0008006" key="3">
    <source>
        <dbReference type="Google" id="ProtNLM"/>
    </source>
</evidence>
<protein>
    <recommendedName>
        <fullName evidence="3">PhoU domain-containing protein</fullName>
    </recommendedName>
</protein>
<keyword evidence="2" id="KW-1185">Reference proteome</keyword>